<reference evidence="2" key="1">
    <citation type="submission" date="2016-06" db="EMBL/GenBank/DDBJ databases">
        <title>Parallel loss of symbiosis genes in relatives of nitrogen-fixing non-legume Parasponia.</title>
        <authorList>
            <person name="Van Velzen R."/>
            <person name="Holmer R."/>
            <person name="Bu F."/>
            <person name="Rutten L."/>
            <person name="Van Zeijl A."/>
            <person name="Liu W."/>
            <person name="Santuari L."/>
            <person name="Cao Q."/>
            <person name="Sharma T."/>
            <person name="Shen D."/>
            <person name="Roswanjaya Y."/>
            <person name="Wardhani T."/>
            <person name="Kalhor M.S."/>
            <person name="Jansen J."/>
            <person name="Van den Hoogen J."/>
            <person name="Gungor B."/>
            <person name="Hartog M."/>
            <person name="Hontelez J."/>
            <person name="Verver J."/>
            <person name="Yang W.-C."/>
            <person name="Schijlen E."/>
            <person name="Repin R."/>
            <person name="Schilthuizen M."/>
            <person name="Schranz E."/>
            <person name="Heidstra R."/>
            <person name="Miyata K."/>
            <person name="Fedorova E."/>
            <person name="Kohlen W."/>
            <person name="Bisseling T."/>
            <person name="Smit S."/>
            <person name="Geurts R."/>
        </authorList>
    </citation>
    <scope>NUCLEOTIDE SEQUENCE [LARGE SCALE GENOMIC DNA]</scope>
    <source>
        <strain evidence="2">cv. RG33-2</strain>
    </source>
</reference>
<keyword evidence="2" id="KW-1185">Reference proteome</keyword>
<comment type="caution">
    <text evidence="1">The sequence shown here is derived from an EMBL/GenBank/DDBJ whole genome shotgun (WGS) entry which is preliminary data.</text>
</comment>
<evidence type="ECO:0000313" key="2">
    <source>
        <dbReference type="Proteomes" id="UP000237000"/>
    </source>
</evidence>
<evidence type="ECO:0000313" key="1">
    <source>
        <dbReference type="EMBL" id="PON94519.1"/>
    </source>
</evidence>
<sequence>MFKDGGVTLAGDPCGLDVKNLDHSMVWVTNDKRDIGLSGFYYEIEVDGNLTASNHSQHFLINNLVQETQRINLIVYIIGIILESIRLRAPLGHEKVDCDVPTWTHYYEFAFKEALYFPFPQLIREELEGPTVWRESVWSVHSVSRSCHWRSSYKEGEAHLEFFTDHSVTLSFPSDASLQSNSSLFLGQVEKLILSNDDAHLKHIGLPRTLKSGFSLQTQLYVQREVTALSNRYCQSENELARAYLMREYLEGKASSWEPEKAIAEFEDPPKELVAAGVEPSFVSSSLLP</sequence>
<name>A0A2P5F9R0_TREOI</name>
<organism evidence="1 2">
    <name type="scientific">Trema orientale</name>
    <name type="common">Charcoal tree</name>
    <name type="synonym">Celtis orientalis</name>
    <dbReference type="NCBI Taxonomy" id="63057"/>
    <lineage>
        <taxon>Eukaryota</taxon>
        <taxon>Viridiplantae</taxon>
        <taxon>Streptophyta</taxon>
        <taxon>Embryophyta</taxon>
        <taxon>Tracheophyta</taxon>
        <taxon>Spermatophyta</taxon>
        <taxon>Magnoliopsida</taxon>
        <taxon>eudicotyledons</taxon>
        <taxon>Gunneridae</taxon>
        <taxon>Pentapetalae</taxon>
        <taxon>rosids</taxon>
        <taxon>fabids</taxon>
        <taxon>Rosales</taxon>
        <taxon>Cannabaceae</taxon>
        <taxon>Trema</taxon>
    </lineage>
</organism>
<dbReference type="AlphaFoldDB" id="A0A2P5F9R0"/>
<protein>
    <submittedName>
        <fullName evidence="1">Uncharacterized protein</fullName>
    </submittedName>
</protein>
<dbReference type="EMBL" id="JXTC01000051">
    <property type="protein sequence ID" value="PON94519.1"/>
    <property type="molecule type" value="Genomic_DNA"/>
</dbReference>
<dbReference type="InParanoid" id="A0A2P5F9R0"/>
<dbReference type="OrthoDB" id="1750920at2759"/>
<gene>
    <name evidence="1" type="ORF">TorRG33x02_097660</name>
</gene>
<dbReference type="Proteomes" id="UP000237000">
    <property type="component" value="Unassembled WGS sequence"/>
</dbReference>
<proteinExistence type="predicted"/>
<accession>A0A2P5F9R0</accession>